<dbReference type="EMBL" id="UINC01146466">
    <property type="protein sequence ID" value="SVD37204.1"/>
    <property type="molecule type" value="Genomic_DNA"/>
</dbReference>
<reference evidence="1" key="1">
    <citation type="submission" date="2018-05" db="EMBL/GenBank/DDBJ databases">
        <authorList>
            <person name="Lanie J.A."/>
            <person name="Ng W.-L."/>
            <person name="Kazmierczak K.M."/>
            <person name="Andrzejewski T.M."/>
            <person name="Davidsen T.M."/>
            <person name="Wayne K.J."/>
            <person name="Tettelin H."/>
            <person name="Glass J.I."/>
            <person name="Rusch D."/>
            <person name="Podicherti R."/>
            <person name="Tsui H.-C.T."/>
            <person name="Winkler M.E."/>
        </authorList>
    </citation>
    <scope>NUCLEOTIDE SEQUENCE</scope>
</reference>
<proteinExistence type="predicted"/>
<evidence type="ECO:0000313" key="1">
    <source>
        <dbReference type="EMBL" id="SVD37204.1"/>
    </source>
</evidence>
<dbReference type="AlphaFoldDB" id="A0A382USJ5"/>
<protein>
    <recommendedName>
        <fullName evidence="2">Radical SAM core domain-containing protein</fullName>
    </recommendedName>
</protein>
<dbReference type="InterPro" id="IPR058240">
    <property type="entry name" value="rSAM_sf"/>
</dbReference>
<name>A0A382USJ5_9ZZZZ</name>
<accession>A0A382USJ5</accession>
<feature type="non-terminal residue" evidence="1">
    <location>
        <position position="203"/>
    </location>
</feature>
<organism evidence="1">
    <name type="scientific">marine metagenome</name>
    <dbReference type="NCBI Taxonomy" id="408172"/>
    <lineage>
        <taxon>unclassified sequences</taxon>
        <taxon>metagenomes</taxon>
        <taxon>ecological metagenomes</taxon>
    </lineage>
</organism>
<dbReference type="Gene3D" id="3.20.20.70">
    <property type="entry name" value="Aldolase class I"/>
    <property type="match status" value="1"/>
</dbReference>
<gene>
    <name evidence="1" type="ORF">METZ01_LOCUS390058</name>
</gene>
<evidence type="ECO:0008006" key="2">
    <source>
        <dbReference type="Google" id="ProtNLM"/>
    </source>
</evidence>
<dbReference type="SUPFAM" id="SSF102114">
    <property type="entry name" value="Radical SAM enzymes"/>
    <property type="match status" value="1"/>
</dbReference>
<sequence>MMDNRGKYYYKGNITISQICDWFDGVNLKDARIKLCGVLGDPIINPDCVEICSYLILEKNVKNIEISTNGGMRTAKFWTELAELSKLSNKRLYVHWSIDGVTRNDYRENVNIDKVWENFYTYHDAGGKAIWQYIHFDYNADEIPLAKKKAKELGVELKIRVSWRNTANAAKFKSSEALKIDSSVYETVEKRARLGKYDAANIV</sequence>
<dbReference type="InterPro" id="IPR013785">
    <property type="entry name" value="Aldolase_TIM"/>
</dbReference>